<evidence type="ECO:0000313" key="2">
    <source>
        <dbReference type="Proteomes" id="UP000323129"/>
    </source>
</evidence>
<accession>A0ABY3MFL5</accession>
<name>A0ABY3MFL5_AERVE</name>
<dbReference type="Proteomes" id="UP000323129">
    <property type="component" value="Unassembled WGS sequence"/>
</dbReference>
<reference evidence="1 2" key="1">
    <citation type="submission" date="2017-08" db="EMBL/GenBank/DDBJ databases">
        <title>Aeromonas veronii bv sobria strain NS22 whole genome sequencing.</title>
        <authorList>
            <person name="Katharios P."/>
            <person name="Ha V.Q."/>
            <person name="Smyrli M."/>
        </authorList>
    </citation>
    <scope>NUCLEOTIDE SEQUENCE [LARGE SCALE GENOMIC DNA]</scope>
    <source>
        <strain evidence="1 2">NS22</strain>
    </source>
</reference>
<dbReference type="EMBL" id="NQMC01000145">
    <property type="protein sequence ID" value="TYD39880.1"/>
    <property type="molecule type" value="Genomic_DNA"/>
</dbReference>
<comment type="caution">
    <text evidence="1">The sequence shown here is derived from an EMBL/GenBank/DDBJ whole genome shotgun (WGS) entry which is preliminary data.</text>
</comment>
<proteinExistence type="predicted"/>
<protein>
    <submittedName>
        <fullName evidence="1">Uncharacterized protein</fullName>
    </submittedName>
</protein>
<dbReference type="RefSeq" id="WP_115544732.1">
    <property type="nucleotide sequence ID" value="NZ_NMUR01000027.1"/>
</dbReference>
<evidence type="ECO:0000313" key="1">
    <source>
        <dbReference type="EMBL" id="TYD39880.1"/>
    </source>
</evidence>
<keyword evidence="2" id="KW-1185">Reference proteome</keyword>
<organism evidence="1 2">
    <name type="scientific">Aeromonas veronii</name>
    <dbReference type="NCBI Taxonomy" id="654"/>
    <lineage>
        <taxon>Bacteria</taxon>
        <taxon>Pseudomonadati</taxon>
        <taxon>Pseudomonadota</taxon>
        <taxon>Gammaproteobacteria</taxon>
        <taxon>Aeromonadales</taxon>
        <taxon>Aeromonadaceae</taxon>
        <taxon>Aeromonas</taxon>
    </lineage>
</organism>
<gene>
    <name evidence="1" type="ORF">CJF24_21850</name>
</gene>
<sequence>MNNHGAQLVHWSHNQGRPDPALAIATYQNGKLTPVDAKLKALIKAGANVRLLNVKGRYYLDCGFVGGGVELPPLENQSPENAPAILPEAMQVQEATNVDPEEQKRLERIRAHREANRVNPLHPVRMQMYLEAAING</sequence>